<dbReference type="Pfam" id="PF00581">
    <property type="entry name" value="Rhodanese"/>
    <property type="match status" value="1"/>
</dbReference>
<comment type="caution">
    <text evidence="2">The sequence shown here is derived from an EMBL/GenBank/DDBJ whole genome shotgun (WGS) entry which is preliminary data.</text>
</comment>
<evidence type="ECO:0000259" key="1">
    <source>
        <dbReference type="PROSITE" id="PS50206"/>
    </source>
</evidence>
<dbReference type="SMART" id="SM00450">
    <property type="entry name" value="RHOD"/>
    <property type="match status" value="1"/>
</dbReference>
<dbReference type="CDD" id="cd00158">
    <property type="entry name" value="RHOD"/>
    <property type="match status" value="1"/>
</dbReference>
<dbReference type="InterPro" id="IPR050229">
    <property type="entry name" value="GlpE_sulfurtransferase"/>
</dbReference>
<gene>
    <name evidence="2" type="ORF">RWD45_15715</name>
</gene>
<evidence type="ECO:0000313" key="2">
    <source>
        <dbReference type="EMBL" id="MDY0409751.1"/>
    </source>
</evidence>
<dbReference type="RefSeq" id="WP_320380544.1">
    <property type="nucleotide sequence ID" value="NZ_JAWDIQ010000002.1"/>
</dbReference>
<dbReference type="EMBL" id="JAWDIQ010000002">
    <property type="protein sequence ID" value="MDY0409751.1"/>
    <property type="molecule type" value="Genomic_DNA"/>
</dbReference>
<dbReference type="PANTHER" id="PTHR43031">
    <property type="entry name" value="FAD-DEPENDENT OXIDOREDUCTASE"/>
    <property type="match status" value="1"/>
</dbReference>
<proteinExistence type="predicted"/>
<feature type="domain" description="Rhodanese" evidence="1">
    <location>
        <begin position="15"/>
        <end position="98"/>
    </location>
</feature>
<evidence type="ECO:0000313" key="3">
    <source>
        <dbReference type="Proteomes" id="UP001275315"/>
    </source>
</evidence>
<dbReference type="Gene3D" id="3.40.250.10">
    <property type="entry name" value="Rhodanese-like domain"/>
    <property type="match status" value="1"/>
</dbReference>
<dbReference type="SUPFAM" id="SSF52821">
    <property type="entry name" value="Rhodanese/Cell cycle control phosphatase"/>
    <property type="match status" value="1"/>
</dbReference>
<name>A0ABU5CV93_9BACI</name>
<sequence length="101" mass="11202">MKTILPKELEEKITNGAEIHIIDVREDEEVAQGKIPGAKHIPLGDIPNELAKMDKQQHYYVVCHSGGRSTAACEYMISQGYDVTNMTGGMSAWQGEIEINK</sequence>
<dbReference type="InterPro" id="IPR036873">
    <property type="entry name" value="Rhodanese-like_dom_sf"/>
</dbReference>
<dbReference type="PROSITE" id="PS50206">
    <property type="entry name" value="RHODANESE_3"/>
    <property type="match status" value="1"/>
</dbReference>
<keyword evidence="3" id="KW-1185">Reference proteome</keyword>
<dbReference type="InterPro" id="IPR001763">
    <property type="entry name" value="Rhodanese-like_dom"/>
</dbReference>
<reference evidence="2 3" key="1">
    <citation type="submission" date="2023-10" db="EMBL/GenBank/DDBJ databases">
        <title>Virgibacillus soli CC-YMP-6 genome.</title>
        <authorList>
            <person name="Miliotis G."/>
            <person name="Sengupta P."/>
            <person name="Hameed A."/>
            <person name="Chuvochina M."/>
            <person name="Mcdonagh F."/>
            <person name="Simpson A.C."/>
            <person name="Singh N.K."/>
            <person name="Rekha P.D."/>
            <person name="Raman K."/>
            <person name="Hugenholtz P."/>
            <person name="Venkateswaran K."/>
        </authorList>
    </citation>
    <scope>NUCLEOTIDE SEQUENCE [LARGE SCALE GENOMIC DNA]</scope>
    <source>
        <strain evidence="2 3">CC-YMP-6</strain>
    </source>
</reference>
<dbReference type="Proteomes" id="UP001275315">
    <property type="component" value="Unassembled WGS sequence"/>
</dbReference>
<organism evidence="2 3">
    <name type="scientific">Paracerasibacillus soli</name>
    <dbReference type="NCBI Taxonomy" id="480284"/>
    <lineage>
        <taxon>Bacteria</taxon>
        <taxon>Bacillati</taxon>
        <taxon>Bacillota</taxon>
        <taxon>Bacilli</taxon>
        <taxon>Bacillales</taxon>
        <taxon>Bacillaceae</taxon>
        <taxon>Paracerasibacillus</taxon>
    </lineage>
</organism>
<accession>A0ABU5CV93</accession>
<protein>
    <submittedName>
        <fullName evidence="2">Rhodanese-like domain-containing protein</fullName>
    </submittedName>
</protein>
<dbReference type="PANTHER" id="PTHR43031:SF17">
    <property type="entry name" value="SULFURTRANSFERASE YTWF-RELATED"/>
    <property type="match status" value="1"/>
</dbReference>